<reference evidence="2" key="1">
    <citation type="journal article" date="2014" name="Int. J. Syst. Evol. Microbiol.">
        <title>Complete genome sequence of Corynebacterium casei LMG S-19264T (=DSM 44701T), isolated from a smear-ripened cheese.</title>
        <authorList>
            <consortium name="US DOE Joint Genome Institute (JGI-PGF)"/>
            <person name="Walter F."/>
            <person name="Albersmeier A."/>
            <person name="Kalinowski J."/>
            <person name="Ruckert C."/>
        </authorList>
    </citation>
    <scope>NUCLEOTIDE SEQUENCE</scope>
    <source>
        <strain evidence="2">JCM 4346</strain>
    </source>
</reference>
<evidence type="ECO:0000313" key="2">
    <source>
        <dbReference type="EMBL" id="GGR06855.1"/>
    </source>
</evidence>
<protein>
    <submittedName>
        <fullName evidence="2">Uncharacterized protein</fullName>
    </submittedName>
</protein>
<dbReference type="AlphaFoldDB" id="A0A918C623"/>
<feature type="compositionally biased region" description="Basic and acidic residues" evidence="1">
    <location>
        <begin position="15"/>
        <end position="28"/>
    </location>
</feature>
<proteinExistence type="predicted"/>
<evidence type="ECO:0000313" key="3">
    <source>
        <dbReference type="Proteomes" id="UP000658320"/>
    </source>
</evidence>
<feature type="region of interest" description="Disordered" evidence="1">
    <location>
        <begin position="1"/>
        <end position="28"/>
    </location>
</feature>
<organism evidence="2 3">
    <name type="scientific">Streptomyces aurantiogriseus</name>
    <dbReference type="NCBI Taxonomy" id="66870"/>
    <lineage>
        <taxon>Bacteria</taxon>
        <taxon>Bacillati</taxon>
        <taxon>Actinomycetota</taxon>
        <taxon>Actinomycetes</taxon>
        <taxon>Kitasatosporales</taxon>
        <taxon>Streptomycetaceae</taxon>
        <taxon>Streptomyces</taxon>
    </lineage>
</organism>
<gene>
    <name evidence="2" type="ORF">GCM10010251_23290</name>
</gene>
<keyword evidence="3" id="KW-1185">Reference proteome</keyword>
<name>A0A918C623_9ACTN</name>
<reference evidence="2" key="2">
    <citation type="submission" date="2020-09" db="EMBL/GenBank/DDBJ databases">
        <authorList>
            <person name="Sun Q."/>
            <person name="Ohkuma M."/>
        </authorList>
    </citation>
    <scope>NUCLEOTIDE SEQUENCE</scope>
    <source>
        <strain evidence="2">JCM 4346</strain>
    </source>
</reference>
<accession>A0A918C623</accession>
<sequence>MPDERAWQGLSDQTSAERDGPGELGEDRLQFGVGNRFATAALYADDGREPQRRGHASFNAVWAVRG</sequence>
<dbReference type="Proteomes" id="UP000658320">
    <property type="component" value="Unassembled WGS sequence"/>
</dbReference>
<evidence type="ECO:0000256" key="1">
    <source>
        <dbReference type="SAM" id="MobiDB-lite"/>
    </source>
</evidence>
<comment type="caution">
    <text evidence="2">The sequence shown here is derived from an EMBL/GenBank/DDBJ whole genome shotgun (WGS) entry which is preliminary data.</text>
</comment>
<dbReference type="EMBL" id="BMSX01000004">
    <property type="protein sequence ID" value="GGR06855.1"/>
    <property type="molecule type" value="Genomic_DNA"/>
</dbReference>